<dbReference type="EMBL" id="LT853697">
    <property type="protein sequence ID" value="SMQ51682.1"/>
    <property type="molecule type" value="Genomic_DNA"/>
</dbReference>
<dbReference type="AlphaFoldDB" id="A0A1X7RW62"/>
<proteinExistence type="predicted"/>
<reference evidence="1 2" key="1">
    <citation type="submission" date="2016-06" db="EMBL/GenBank/DDBJ databases">
        <authorList>
            <person name="Kjaerup R.B."/>
            <person name="Dalgaard T.S."/>
            <person name="Juul-Madsen H.R."/>
        </authorList>
    </citation>
    <scope>NUCLEOTIDE SEQUENCE [LARGE SCALE GENOMIC DNA]</scope>
</reference>
<dbReference type="Proteomes" id="UP000215127">
    <property type="component" value="Chromosome 6"/>
</dbReference>
<sequence length="278" mass="30987">MDFQKAVARGNRLLTAMNDSVQNTTQSEWTSYADLARFGWEVEYDYSVMNPQPEREIDMITSHPTLVVTHPAGSMEEYRWSHHESTVHNFIVYHGTGGWYAQSYSLPGGSIFATSLSSPANQGPKEHPPVTGSPNRLPLLQHWSDVTYLQWAELAENDGQRRGLQRVVHCEITNEDTRTVIDEIMAKRKLKMEDINPYPGMIVLPSDGDGDDFKALLGTPNASGTAYLLAQHKAAHQLGRKTVKSISVFSAGQAPAKGRHYGDEGRRGYAMVINIEDL</sequence>
<accession>A0A1X7RW62</accession>
<protein>
    <submittedName>
        <fullName evidence="1">Uncharacterized protein</fullName>
    </submittedName>
</protein>
<evidence type="ECO:0000313" key="1">
    <source>
        <dbReference type="EMBL" id="SMQ51682.1"/>
    </source>
</evidence>
<gene>
    <name evidence="1" type="ORF">ZT3D7_G6835</name>
</gene>
<keyword evidence="2" id="KW-1185">Reference proteome</keyword>
<organism evidence="1 2">
    <name type="scientific">Zymoseptoria tritici (strain ST99CH_3D7)</name>
    <dbReference type="NCBI Taxonomy" id="1276538"/>
    <lineage>
        <taxon>Eukaryota</taxon>
        <taxon>Fungi</taxon>
        <taxon>Dikarya</taxon>
        <taxon>Ascomycota</taxon>
        <taxon>Pezizomycotina</taxon>
        <taxon>Dothideomycetes</taxon>
        <taxon>Dothideomycetidae</taxon>
        <taxon>Mycosphaerellales</taxon>
        <taxon>Mycosphaerellaceae</taxon>
        <taxon>Zymoseptoria</taxon>
    </lineage>
</organism>
<evidence type="ECO:0000313" key="2">
    <source>
        <dbReference type="Proteomes" id="UP000215127"/>
    </source>
</evidence>
<name>A0A1X7RW62_ZYMT9</name>
<dbReference type="STRING" id="1276538.A0A1X7RW62"/>